<evidence type="ECO:0000256" key="3">
    <source>
        <dbReference type="ARBA" id="ARBA00023163"/>
    </source>
</evidence>
<dbReference type="InterPro" id="IPR043425">
    <property type="entry name" value="NusG-like"/>
</dbReference>
<keyword evidence="3" id="KW-0804">Transcription</keyword>
<dbReference type="InterPro" id="IPR008991">
    <property type="entry name" value="Translation_prot_SH3-like_sf"/>
</dbReference>
<dbReference type="RefSeq" id="WP_122402296.1">
    <property type="nucleotide sequence ID" value="NZ_LS398110.1"/>
</dbReference>
<accession>A0A2U3PYB1</accession>
<keyword evidence="2" id="KW-0805">Transcription regulation</keyword>
<dbReference type="AlphaFoldDB" id="A0A2U3PYB1"/>
<evidence type="ECO:0000256" key="2">
    <source>
        <dbReference type="ARBA" id="ARBA00023015"/>
    </source>
</evidence>
<dbReference type="Proteomes" id="UP000246085">
    <property type="component" value="Chromosome BRAD3257"/>
</dbReference>
<evidence type="ECO:0000313" key="6">
    <source>
        <dbReference type="Proteomes" id="UP000246085"/>
    </source>
</evidence>
<dbReference type="Gene3D" id="3.30.70.940">
    <property type="entry name" value="NusG, N-terminal domain"/>
    <property type="match status" value="1"/>
</dbReference>
<keyword evidence="1" id="KW-0889">Transcription antitermination</keyword>
<dbReference type="GO" id="GO:0005829">
    <property type="term" value="C:cytosol"/>
    <property type="evidence" value="ECO:0007669"/>
    <property type="project" value="TreeGrafter"/>
</dbReference>
<dbReference type="CDD" id="cd09892">
    <property type="entry name" value="NGN_SP_RfaH"/>
    <property type="match status" value="1"/>
</dbReference>
<dbReference type="InterPro" id="IPR006645">
    <property type="entry name" value="NGN-like_dom"/>
</dbReference>
<dbReference type="InterPro" id="IPR036735">
    <property type="entry name" value="NGN_dom_sf"/>
</dbReference>
<feature type="domain" description="NusG-like N-terminal" evidence="4">
    <location>
        <begin position="6"/>
        <end position="105"/>
    </location>
</feature>
<dbReference type="PANTHER" id="PTHR30265">
    <property type="entry name" value="RHO-INTERACTING TRANSCRIPTION TERMINATION FACTOR NUSG"/>
    <property type="match status" value="1"/>
</dbReference>
<evidence type="ECO:0000313" key="5">
    <source>
        <dbReference type="EMBL" id="SPP94151.1"/>
    </source>
</evidence>
<dbReference type="KEGG" id="bvz:BRAD3257_3105"/>
<proteinExistence type="predicted"/>
<dbReference type="SUPFAM" id="SSF50104">
    <property type="entry name" value="Translation proteins SH3-like domain"/>
    <property type="match status" value="1"/>
</dbReference>
<dbReference type="EMBL" id="LS398110">
    <property type="protein sequence ID" value="SPP94151.1"/>
    <property type="molecule type" value="Genomic_DNA"/>
</dbReference>
<evidence type="ECO:0000256" key="1">
    <source>
        <dbReference type="ARBA" id="ARBA00022814"/>
    </source>
</evidence>
<sequence>MSDLAPKQWYVVQTRPHSENTAAAHLQRQGFNIYIPRYLKCRRHARRVETVAAPLFPGYLFVAIDLAVQRWRSIQSTVGVARLVCNGEQPAEVPPGVIASLQSGEDDRGLIQLERTFQFRSGDKVRVLDGVFAACLGLFQGVTDGQRVAILLDMLGRKVRVVLDADTVEAA</sequence>
<dbReference type="SMART" id="SM00738">
    <property type="entry name" value="NGN"/>
    <property type="match status" value="1"/>
</dbReference>
<dbReference type="GO" id="GO:0006354">
    <property type="term" value="P:DNA-templated transcription elongation"/>
    <property type="evidence" value="ECO:0007669"/>
    <property type="project" value="InterPro"/>
</dbReference>
<organism evidence="5 6">
    <name type="scientific">Bradyrhizobium vignae</name>
    <dbReference type="NCBI Taxonomy" id="1549949"/>
    <lineage>
        <taxon>Bacteria</taxon>
        <taxon>Pseudomonadati</taxon>
        <taxon>Pseudomonadota</taxon>
        <taxon>Alphaproteobacteria</taxon>
        <taxon>Hyphomicrobiales</taxon>
        <taxon>Nitrobacteraceae</taxon>
        <taxon>Bradyrhizobium</taxon>
    </lineage>
</organism>
<gene>
    <name evidence="5" type="ORF">BRAD3257_3105</name>
</gene>
<dbReference type="CDD" id="cd06091">
    <property type="entry name" value="KOW_NusG"/>
    <property type="match status" value="1"/>
</dbReference>
<reference evidence="5 6" key="1">
    <citation type="submission" date="2018-03" db="EMBL/GenBank/DDBJ databases">
        <authorList>
            <person name="Gully D."/>
        </authorList>
    </citation>
    <scope>NUCLEOTIDE SEQUENCE [LARGE SCALE GENOMIC DNA]</scope>
    <source>
        <strain evidence="5">ORS3257</strain>
    </source>
</reference>
<dbReference type="SUPFAM" id="SSF82679">
    <property type="entry name" value="N-utilization substance G protein NusG, N-terminal domain"/>
    <property type="match status" value="1"/>
</dbReference>
<evidence type="ECO:0000259" key="4">
    <source>
        <dbReference type="SMART" id="SM00738"/>
    </source>
</evidence>
<dbReference type="GO" id="GO:0031564">
    <property type="term" value="P:transcription antitermination"/>
    <property type="evidence" value="ECO:0007669"/>
    <property type="project" value="UniProtKB-KW"/>
</dbReference>
<dbReference type="PANTHER" id="PTHR30265:SF7">
    <property type="entry name" value="TRANSCRIPTION ANTITERMINATION PROTEIN RFAH"/>
    <property type="match status" value="1"/>
</dbReference>
<dbReference type="Pfam" id="PF02357">
    <property type="entry name" value="NusG"/>
    <property type="match status" value="1"/>
</dbReference>
<name>A0A2U3PYB1_9BRAD</name>
<protein>
    <submittedName>
        <fullName evidence="5">Putative Transcriptional antitermination protein</fullName>
    </submittedName>
</protein>